<comment type="caution">
    <text evidence="3">The sequence shown here is derived from an EMBL/GenBank/DDBJ whole genome shotgun (WGS) entry which is preliminary data.</text>
</comment>
<feature type="non-terminal residue" evidence="3">
    <location>
        <position position="1"/>
    </location>
</feature>
<dbReference type="GO" id="GO:0006508">
    <property type="term" value="P:proteolysis"/>
    <property type="evidence" value="ECO:0007669"/>
    <property type="project" value="InterPro"/>
</dbReference>
<dbReference type="Proteomes" id="UP000015453">
    <property type="component" value="Unassembled WGS sequence"/>
</dbReference>
<dbReference type="InterPro" id="IPR011600">
    <property type="entry name" value="Pept_C14_caspase"/>
</dbReference>
<name>S8DHE7_9LAMI</name>
<dbReference type="AlphaFoldDB" id="S8DHE7"/>
<dbReference type="InterPro" id="IPR050452">
    <property type="entry name" value="Metacaspase"/>
</dbReference>
<dbReference type="PANTHER" id="PTHR48104">
    <property type="entry name" value="METACASPASE-4"/>
    <property type="match status" value="1"/>
</dbReference>
<organism evidence="3 4">
    <name type="scientific">Genlisea aurea</name>
    <dbReference type="NCBI Taxonomy" id="192259"/>
    <lineage>
        <taxon>Eukaryota</taxon>
        <taxon>Viridiplantae</taxon>
        <taxon>Streptophyta</taxon>
        <taxon>Embryophyta</taxon>
        <taxon>Tracheophyta</taxon>
        <taxon>Spermatophyta</taxon>
        <taxon>Magnoliopsida</taxon>
        <taxon>eudicotyledons</taxon>
        <taxon>Gunneridae</taxon>
        <taxon>Pentapetalae</taxon>
        <taxon>asterids</taxon>
        <taxon>lamiids</taxon>
        <taxon>Lamiales</taxon>
        <taxon>Lentibulariaceae</taxon>
        <taxon>Genlisea</taxon>
    </lineage>
</organism>
<sequence>EEESHPSLVPTKNNIRQALQWLVQDCRPGDSLVFHFSGHGSQRRDYYNRDEIDGRDEMLWPVDHQTAGMILDDEINATIVRPLPRGVKLHAVIDACHSATLLDLPYLCRLKRSGFYTWEDHGRRSATYKGTSGGLAVCISACGDQQISIDTTALSRNNTSTGALTYSFIQAAQSEPGITYGRLLNSMNETVRNVKSRSDLTNGPISSLLRNVIHRELPQLSSSEKFEIYSRQFAL</sequence>
<dbReference type="OrthoDB" id="3223806at2759"/>
<dbReference type="EMBL" id="AUSU01008883">
    <property type="protein sequence ID" value="EPS58807.1"/>
    <property type="molecule type" value="Genomic_DNA"/>
</dbReference>
<comment type="similarity">
    <text evidence="1">Belongs to the peptidase C14B family.</text>
</comment>
<dbReference type="GO" id="GO:0004197">
    <property type="term" value="F:cysteine-type endopeptidase activity"/>
    <property type="evidence" value="ECO:0007669"/>
    <property type="project" value="InterPro"/>
</dbReference>
<accession>S8DHE7</accession>
<proteinExistence type="inferred from homology"/>
<feature type="domain" description="Peptidase C14 caspase" evidence="2">
    <location>
        <begin position="10"/>
        <end position="222"/>
    </location>
</feature>
<gene>
    <name evidence="3" type="ORF">M569_16004</name>
</gene>
<evidence type="ECO:0000313" key="3">
    <source>
        <dbReference type="EMBL" id="EPS58807.1"/>
    </source>
</evidence>
<dbReference type="Pfam" id="PF00656">
    <property type="entry name" value="Peptidase_C14"/>
    <property type="match status" value="1"/>
</dbReference>
<protein>
    <recommendedName>
        <fullName evidence="2">Peptidase C14 caspase domain-containing protein</fullName>
    </recommendedName>
</protein>
<evidence type="ECO:0000259" key="2">
    <source>
        <dbReference type="Pfam" id="PF00656"/>
    </source>
</evidence>
<dbReference type="GO" id="GO:0005737">
    <property type="term" value="C:cytoplasm"/>
    <property type="evidence" value="ECO:0007669"/>
    <property type="project" value="TreeGrafter"/>
</dbReference>
<reference evidence="3 4" key="1">
    <citation type="journal article" date="2013" name="BMC Genomics">
        <title>The miniature genome of a carnivorous plant Genlisea aurea contains a low number of genes and short non-coding sequences.</title>
        <authorList>
            <person name="Leushkin E.V."/>
            <person name="Sutormin R.A."/>
            <person name="Nabieva E.R."/>
            <person name="Penin A.A."/>
            <person name="Kondrashov A.S."/>
            <person name="Logacheva M.D."/>
        </authorList>
    </citation>
    <scope>NUCLEOTIDE SEQUENCE [LARGE SCALE GENOMIC DNA]</scope>
</reference>
<evidence type="ECO:0000313" key="4">
    <source>
        <dbReference type="Proteomes" id="UP000015453"/>
    </source>
</evidence>
<keyword evidence="4" id="KW-1185">Reference proteome</keyword>
<dbReference type="Gene3D" id="3.40.50.12660">
    <property type="match status" value="1"/>
</dbReference>
<evidence type="ECO:0000256" key="1">
    <source>
        <dbReference type="ARBA" id="ARBA00009005"/>
    </source>
</evidence>
<dbReference type="PANTHER" id="PTHR48104:SF17">
    <property type="entry name" value="METACASPASE-3"/>
    <property type="match status" value="1"/>
</dbReference>